<dbReference type="SUPFAM" id="SSF52833">
    <property type="entry name" value="Thioredoxin-like"/>
    <property type="match status" value="1"/>
</dbReference>
<dbReference type="PANTHER" id="PTHR32234:SF3">
    <property type="entry name" value="SUPPRESSION OF COPPER SENSITIVITY PROTEIN"/>
    <property type="match status" value="1"/>
</dbReference>
<dbReference type="GO" id="GO:0015035">
    <property type="term" value="F:protein-disulfide reductase activity"/>
    <property type="evidence" value="ECO:0007669"/>
    <property type="project" value="TreeGrafter"/>
</dbReference>
<dbReference type="InterPro" id="IPR028250">
    <property type="entry name" value="DsbDN"/>
</dbReference>
<dbReference type="PANTHER" id="PTHR32234">
    <property type="entry name" value="THIOL:DISULFIDE INTERCHANGE PROTEIN DSBD"/>
    <property type="match status" value="1"/>
</dbReference>
<evidence type="ECO:0000259" key="10">
    <source>
        <dbReference type="Pfam" id="PF11412"/>
    </source>
</evidence>
<feature type="signal peptide" evidence="8">
    <location>
        <begin position="1"/>
        <end position="29"/>
    </location>
</feature>
<evidence type="ECO:0008006" key="13">
    <source>
        <dbReference type="Google" id="ProtNLM"/>
    </source>
</evidence>
<dbReference type="GO" id="GO:0045454">
    <property type="term" value="P:cell redox homeostasis"/>
    <property type="evidence" value="ECO:0007669"/>
    <property type="project" value="TreeGrafter"/>
</dbReference>
<evidence type="ECO:0000256" key="7">
    <source>
        <dbReference type="SAM" id="Phobius"/>
    </source>
</evidence>
<proteinExistence type="predicted"/>
<keyword evidence="3" id="KW-0201">Cytochrome c-type biogenesis</keyword>
<dbReference type="InterPro" id="IPR035671">
    <property type="entry name" value="DsbD_gamma"/>
</dbReference>
<dbReference type="InterPro" id="IPR003834">
    <property type="entry name" value="Cyt_c_assmbl_TM_dom"/>
</dbReference>
<evidence type="ECO:0000313" key="11">
    <source>
        <dbReference type="EMBL" id="GAA4938785.1"/>
    </source>
</evidence>
<dbReference type="Pfam" id="PF11412">
    <property type="entry name" value="DsbD_N"/>
    <property type="match status" value="1"/>
</dbReference>
<feature type="compositionally biased region" description="Gly residues" evidence="6">
    <location>
        <begin position="175"/>
        <end position="191"/>
    </location>
</feature>
<comment type="caution">
    <text evidence="11">The sequence shown here is derived from an EMBL/GenBank/DDBJ whole genome shotgun (WGS) entry which is preliminary data.</text>
</comment>
<dbReference type="CDD" id="cd02953">
    <property type="entry name" value="DsbDgamma"/>
    <property type="match status" value="1"/>
</dbReference>
<reference evidence="12" key="1">
    <citation type="journal article" date="2019" name="Int. J. Syst. Evol. Microbiol.">
        <title>The Global Catalogue of Microorganisms (GCM) 10K type strain sequencing project: providing services to taxonomists for standard genome sequencing and annotation.</title>
        <authorList>
            <consortium name="The Broad Institute Genomics Platform"/>
            <consortium name="The Broad Institute Genome Sequencing Center for Infectious Disease"/>
            <person name="Wu L."/>
            <person name="Ma J."/>
        </authorList>
    </citation>
    <scope>NUCLEOTIDE SEQUENCE [LARGE SCALE GENOMIC DNA]</scope>
    <source>
        <strain evidence="12">JCM 19134</strain>
    </source>
</reference>
<sequence length="608" mass="64819">MTPNSITCRRLATLLLCCFALWGSAQLSAQSSLGLETNQAAGSLGITSQESFLRVEQAYQITITQQGDNQLALDWQIAPGYYLYRDNFAFKANGQTPSAEYEQGIVKYDEYFQEDLEIFHDSTRVILTDLPAPPYTLQVTSQGCADAGLCYPPYKQTFQVDGTNPIAEMADAPVNGGGNDGGNGASSGGTNGTNTEPPFSLGTWVASLIFAFIGGIILNLMPCVFPVLSIKALSLANSHHSQRALSQHGWAYTAGCVATFIAIAAVMLALRAGGAAIGWGFQLQSPVVIAGLLYLFFILGLSLSGVINLGSSFMGLGQGATQGHKLHHSFFTGALASVVASPCTAPMMGAALGFAITQPSAVALTVFAALGLGMATPFLLITLVPSASQLLPKPGAWMDTLKQALAFPMYAACVWLLWVLANQTSNNHLAMVGLGLVAIAFALWLLQHLPSRTLWRRTGQASAALVATVAVYIAASYKPATVDPLWESYSPQRLAELRRNEQATLVNLTAAWCITCLANEKVALSTDAVRQAMVEHNIQGLKGDWTNADPQITELLHQYGRSGVPLYLYFPASTSAEAVVLPQLLTPDIVLNTFTKHDKGEIAEISGF</sequence>
<evidence type="ECO:0000256" key="3">
    <source>
        <dbReference type="ARBA" id="ARBA00022748"/>
    </source>
</evidence>
<gene>
    <name evidence="11" type="ORF">GCM10025791_16100</name>
</gene>
<dbReference type="EMBL" id="BAABLX010000009">
    <property type="protein sequence ID" value="GAA4938785.1"/>
    <property type="molecule type" value="Genomic_DNA"/>
</dbReference>
<evidence type="ECO:0000256" key="4">
    <source>
        <dbReference type="ARBA" id="ARBA00022989"/>
    </source>
</evidence>
<feature type="region of interest" description="Disordered" evidence="6">
    <location>
        <begin position="173"/>
        <end position="193"/>
    </location>
</feature>
<evidence type="ECO:0000256" key="2">
    <source>
        <dbReference type="ARBA" id="ARBA00022692"/>
    </source>
</evidence>
<keyword evidence="8" id="KW-0732">Signal</keyword>
<feature type="transmembrane region" description="Helical" evidence="7">
    <location>
        <begin position="404"/>
        <end position="421"/>
    </location>
</feature>
<name>A0AAV3U0Q6_9ALTE</name>
<evidence type="ECO:0000313" key="12">
    <source>
        <dbReference type="Proteomes" id="UP001409585"/>
    </source>
</evidence>
<evidence type="ECO:0000256" key="1">
    <source>
        <dbReference type="ARBA" id="ARBA00004141"/>
    </source>
</evidence>
<evidence type="ECO:0000256" key="5">
    <source>
        <dbReference type="ARBA" id="ARBA00023136"/>
    </source>
</evidence>
<keyword evidence="5 7" id="KW-0472">Membrane</keyword>
<feature type="transmembrane region" description="Helical" evidence="7">
    <location>
        <begin position="249"/>
        <end position="281"/>
    </location>
</feature>
<dbReference type="GO" id="GO:0017004">
    <property type="term" value="P:cytochrome complex assembly"/>
    <property type="evidence" value="ECO:0007669"/>
    <property type="project" value="UniProtKB-KW"/>
</dbReference>
<dbReference type="RefSeq" id="WP_345419827.1">
    <property type="nucleotide sequence ID" value="NZ_AP031496.1"/>
</dbReference>
<dbReference type="Gene3D" id="2.60.40.1250">
    <property type="entry name" value="Thiol:disulfide interchange protein DsbD, N-terminal domain"/>
    <property type="match status" value="1"/>
</dbReference>
<accession>A0AAV3U0Q6</accession>
<feature type="transmembrane region" description="Helical" evidence="7">
    <location>
        <begin position="287"/>
        <end position="309"/>
    </location>
</feature>
<protein>
    <recommendedName>
        <fullName evidence="13">Cytochrome C biogenesis protein</fullName>
    </recommendedName>
</protein>
<dbReference type="InterPro" id="IPR036929">
    <property type="entry name" value="DsbDN_sf"/>
</dbReference>
<feature type="domain" description="Thiol:disulfide interchange protein DsbD N-terminal" evidence="10">
    <location>
        <begin position="49"/>
        <end position="160"/>
    </location>
</feature>
<feature type="transmembrane region" description="Helical" evidence="7">
    <location>
        <begin position="204"/>
        <end position="228"/>
    </location>
</feature>
<dbReference type="Gene3D" id="3.40.30.10">
    <property type="entry name" value="Glutaredoxin"/>
    <property type="match status" value="1"/>
</dbReference>
<dbReference type="InterPro" id="IPR036249">
    <property type="entry name" value="Thioredoxin-like_sf"/>
</dbReference>
<feature type="transmembrane region" description="Helical" evidence="7">
    <location>
        <begin position="427"/>
        <end position="446"/>
    </location>
</feature>
<feature type="chain" id="PRO_5043551090" description="Cytochrome C biogenesis protein" evidence="8">
    <location>
        <begin position="30"/>
        <end position="608"/>
    </location>
</feature>
<dbReference type="AlphaFoldDB" id="A0AAV3U0Q6"/>
<evidence type="ECO:0000256" key="6">
    <source>
        <dbReference type="SAM" id="MobiDB-lite"/>
    </source>
</evidence>
<keyword evidence="4 7" id="KW-1133">Transmembrane helix</keyword>
<keyword evidence="12" id="KW-1185">Reference proteome</keyword>
<feature type="domain" description="Cytochrome C biogenesis protein transmembrane" evidence="9">
    <location>
        <begin position="208"/>
        <end position="417"/>
    </location>
</feature>
<evidence type="ECO:0000259" key="9">
    <source>
        <dbReference type="Pfam" id="PF02683"/>
    </source>
</evidence>
<comment type="subcellular location">
    <subcellularLocation>
        <location evidence="1">Membrane</location>
        <topology evidence="1">Multi-pass membrane protein</topology>
    </subcellularLocation>
</comment>
<feature type="transmembrane region" description="Helical" evidence="7">
    <location>
        <begin position="362"/>
        <end position="384"/>
    </location>
</feature>
<dbReference type="GO" id="GO:0016020">
    <property type="term" value="C:membrane"/>
    <property type="evidence" value="ECO:0007669"/>
    <property type="project" value="UniProtKB-SubCell"/>
</dbReference>
<organism evidence="11 12">
    <name type="scientific">Halioxenophilus aromaticivorans</name>
    <dbReference type="NCBI Taxonomy" id="1306992"/>
    <lineage>
        <taxon>Bacteria</taxon>
        <taxon>Pseudomonadati</taxon>
        <taxon>Pseudomonadota</taxon>
        <taxon>Gammaproteobacteria</taxon>
        <taxon>Alteromonadales</taxon>
        <taxon>Alteromonadaceae</taxon>
        <taxon>Halioxenophilus</taxon>
    </lineage>
</organism>
<evidence type="ECO:0000256" key="8">
    <source>
        <dbReference type="SAM" id="SignalP"/>
    </source>
</evidence>
<dbReference type="Pfam" id="PF13899">
    <property type="entry name" value="Thioredoxin_7"/>
    <property type="match status" value="1"/>
</dbReference>
<dbReference type="SUPFAM" id="SSF74863">
    <property type="entry name" value="Thiol:disulfide interchange protein DsbD, N-terminal domain (DsbD-alpha)"/>
    <property type="match status" value="1"/>
</dbReference>
<dbReference type="Proteomes" id="UP001409585">
    <property type="component" value="Unassembled WGS sequence"/>
</dbReference>
<keyword evidence="2 7" id="KW-0812">Transmembrane</keyword>
<dbReference type="Pfam" id="PF02683">
    <property type="entry name" value="DsbD_TM"/>
    <property type="match status" value="1"/>
</dbReference>
<feature type="transmembrane region" description="Helical" evidence="7">
    <location>
        <begin position="330"/>
        <end position="356"/>
    </location>
</feature>